<evidence type="ECO:0000313" key="2">
    <source>
        <dbReference type="Proteomes" id="UP000423274"/>
    </source>
</evidence>
<dbReference type="EMBL" id="CP022954">
    <property type="protein sequence ID" value="QGV18790.1"/>
    <property type="molecule type" value="Genomic_DNA"/>
</dbReference>
<organism evidence="1 2">
    <name type="scientific">Lacticaseibacillus paracasei subsp. paracasei</name>
    <dbReference type="NCBI Taxonomy" id="47714"/>
    <lineage>
        <taxon>Bacteria</taxon>
        <taxon>Bacillati</taxon>
        <taxon>Bacillota</taxon>
        <taxon>Bacilli</taxon>
        <taxon>Lactobacillales</taxon>
        <taxon>Lactobacillaceae</taxon>
        <taxon>Lacticaseibacillus</taxon>
    </lineage>
</organism>
<reference evidence="1 2" key="1">
    <citation type="submission" date="2017-08" db="EMBL/GenBank/DDBJ databases">
        <title>Genome sequence, comparative genomics and functional analysis of the highly adhesive Lactobacillus paracasei Kobulty strain.</title>
        <authorList>
            <person name="Koryszewska-Baginska A."/>
            <person name="Grynberg M."/>
            <person name="Aleksandrzak-Piekarczyk T."/>
        </authorList>
    </citation>
    <scope>NUCLEOTIDE SEQUENCE [LARGE SCALE GENOMIC DNA]</scope>
    <source>
        <strain evidence="1 2">IBB3423</strain>
    </source>
</reference>
<name>A0AAP9HIT7_LACPA</name>
<gene>
    <name evidence="1" type="ORF">LCAKO_2282</name>
</gene>
<sequence>MFIQILKCISGKLSRLFSNLKKATTHADDRVKQSIEMSRHFLKYQN</sequence>
<accession>A0AAP9HIT7</accession>
<proteinExistence type="predicted"/>
<protein>
    <submittedName>
        <fullName evidence="1">Uncharacterized protein</fullName>
    </submittedName>
</protein>
<dbReference type="Proteomes" id="UP000423274">
    <property type="component" value="Chromosome"/>
</dbReference>
<dbReference type="AlphaFoldDB" id="A0AAP9HIT7"/>
<evidence type="ECO:0000313" key="1">
    <source>
        <dbReference type="EMBL" id="QGV18790.1"/>
    </source>
</evidence>